<keyword evidence="2" id="KW-0547">Nucleotide-binding</keyword>
<dbReference type="SMART" id="SM00490">
    <property type="entry name" value="HELICc"/>
    <property type="match status" value="1"/>
</dbReference>
<keyword evidence="4 5" id="KW-0067">ATP-binding</keyword>
<feature type="compositionally biased region" description="Acidic residues" evidence="6">
    <location>
        <begin position="263"/>
        <end position="273"/>
    </location>
</feature>
<proteinExistence type="inferred from homology"/>
<feature type="region of interest" description="Disordered" evidence="6">
    <location>
        <begin position="591"/>
        <end position="632"/>
    </location>
</feature>
<dbReference type="GO" id="GO:0003677">
    <property type="term" value="F:DNA binding"/>
    <property type="evidence" value="ECO:0007669"/>
    <property type="project" value="UniProtKB-UniRule"/>
</dbReference>
<dbReference type="Gene3D" id="3.40.50.300">
    <property type="entry name" value="P-loop containing nucleotide triphosphate hydrolases"/>
    <property type="match status" value="1"/>
</dbReference>
<evidence type="ECO:0000313" key="9">
    <source>
        <dbReference type="Proteomes" id="UP001174909"/>
    </source>
</evidence>
<organism evidence="8 9">
    <name type="scientific">Geodia barretti</name>
    <name type="common">Barrett's horny sponge</name>
    <dbReference type="NCBI Taxonomy" id="519541"/>
    <lineage>
        <taxon>Eukaryota</taxon>
        <taxon>Metazoa</taxon>
        <taxon>Porifera</taxon>
        <taxon>Demospongiae</taxon>
        <taxon>Heteroscleromorpha</taxon>
        <taxon>Tetractinellida</taxon>
        <taxon>Astrophorina</taxon>
        <taxon>Geodiidae</taxon>
        <taxon>Geodia</taxon>
    </lineage>
</organism>
<evidence type="ECO:0000256" key="2">
    <source>
        <dbReference type="ARBA" id="ARBA00022741"/>
    </source>
</evidence>
<name>A0AA35T6T0_GEOBA</name>
<feature type="region of interest" description="Disordered" evidence="6">
    <location>
        <begin position="146"/>
        <end position="296"/>
    </location>
</feature>
<evidence type="ECO:0000256" key="5">
    <source>
        <dbReference type="RuleBase" id="RU368001"/>
    </source>
</evidence>
<dbReference type="Proteomes" id="UP001174909">
    <property type="component" value="Unassembled WGS sequence"/>
</dbReference>
<comment type="similarity">
    <text evidence="5">Belongs to the SNF2/RAD54 helicase family.</text>
</comment>
<dbReference type="EMBL" id="CASHTH010003272">
    <property type="protein sequence ID" value="CAI8042523.1"/>
    <property type="molecule type" value="Genomic_DNA"/>
</dbReference>
<keyword evidence="5" id="KW-0227">DNA damage</keyword>
<dbReference type="InterPro" id="IPR027417">
    <property type="entry name" value="P-loop_NTPase"/>
</dbReference>
<evidence type="ECO:0000256" key="4">
    <source>
        <dbReference type="ARBA" id="ARBA00022840"/>
    </source>
</evidence>
<dbReference type="PROSITE" id="PS51194">
    <property type="entry name" value="HELICASE_CTER"/>
    <property type="match status" value="1"/>
</dbReference>
<accession>A0AA35T6T0</accession>
<dbReference type="InterPro" id="IPR050520">
    <property type="entry name" value="INO80/SWR1_helicase"/>
</dbReference>
<protein>
    <recommendedName>
        <fullName evidence="5">Chromatin-remodeling ATPase INO80</fullName>
        <ecNumber evidence="5">3.6.4.-</ecNumber>
    </recommendedName>
</protein>
<dbReference type="GO" id="GO:0005524">
    <property type="term" value="F:ATP binding"/>
    <property type="evidence" value="ECO:0007669"/>
    <property type="project" value="UniProtKB-UniRule"/>
</dbReference>
<dbReference type="AlphaFoldDB" id="A0AA35T6T0"/>
<reference evidence="8" key="1">
    <citation type="submission" date="2023-03" db="EMBL/GenBank/DDBJ databases">
        <authorList>
            <person name="Steffen K."/>
            <person name="Cardenas P."/>
        </authorList>
    </citation>
    <scope>NUCLEOTIDE SEQUENCE</scope>
</reference>
<keyword evidence="5" id="KW-0234">DNA repair</keyword>
<feature type="compositionally biased region" description="Basic and acidic residues" evidence="6">
    <location>
        <begin position="591"/>
        <end position="600"/>
    </location>
</feature>
<feature type="compositionally biased region" description="Polar residues" evidence="6">
    <location>
        <begin position="228"/>
        <end position="240"/>
    </location>
</feature>
<feature type="region of interest" description="Disordered" evidence="6">
    <location>
        <begin position="649"/>
        <end position="708"/>
    </location>
</feature>
<dbReference type="GO" id="GO:0006338">
    <property type="term" value="P:chromatin remodeling"/>
    <property type="evidence" value="ECO:0007669"/>
    <property type="project" value="UniProtKB-UniRule"/>
</dbReference>
<feature type="compositionally biased region" description="Basic residues" evidence="6">
    <location>
        <begin position="674"/>
        <end position="684"/>
    </location>
</feature>
<comment type="subcellular location">
    <subcellularLocation>
        <location evidence="1 5">Nucleus</location>
    </subcellularLocation>
</comment>
<keyword evidence="3 5" id="KW-0378">Hydrolase</keyword>
<evidence type="ECO:0000313" key="8">
    <source>
        <dbReference type="EMBL" id="CAI8042523.1"/>
    </source>
</evidence>
<comment type="subunit">
    <text evidence="5">Component of the INO80 chromatin-remodeling complex.</text>
</comment>
<evidence type="ECO:0000256" key="1">
    <source>
        <dbReference type="ARBA" id="ARBA00004123"/>
    </source>
</evidence>
<dbReference type="PANTHER" id="PTHR45685">
    <property type="entry name" value="HELICASE SRCAP-RELATED"/>
    <property type="match status" value="1"/>
</dbReference>
<comment type="caution">
    <text evidence="8">The sequence shown here is derived from an EMBL/GenBank/DDBJ whole genome shotgun (WGS) entry which is preliminary data.</text>
</comment>
<dbReference type="GO" id="GO:0016887">
    <property type="term" value="F:ATP hydrolysis activity"/>
    <property type="evidence" value="ECO:0007669"/>
    <property type="project" value="TreeGrafter"/>
</dbReference>
<feature type="compositionally biased region" description="Basic and acidic residues" evidence="6">
    <location>
        <begin position="274"/>
        <end position="296"/>
    </location>
</feature>
<evidence type="ECO:0000256" key="6">
    <source>
        <dbReference type="SAM" id="MobiDB-lite"/>
    </source>
</evidence>
<sequence length="829" mass="90828">RTLTVSLGVHTAHHIHHSSLADSLSVNEGVWSFLRLVGLCPQEMATVMLGRFTDRLRVLMSLISRAHVLYRQRLWHSNTAHSRYHLTQLVLWPDHRVSFAAVHDSPVLQDMVFTGPSCTVYTHTTHHLFPLKTTSQTGAELTEISSMVSGEDREMLSPCSTPRESRSTPGSLSNSPLASAARQREGKKNAGGRHGALRNGLTESLKSPSPCPASSSPSAPPFGKYKKNSITSSNSRTKLFSSPDKHTGKTSDSVTHNGHMDNGVDDTNDDEGVIDERPCNKSKDNEVLEGGKDDQSATVRACKEGRHLYCMPTHMPLFLLAYTPSVAVPLNPVYVSERVAEYHRQEWLGGGPGPFKRLLLHGGQDEGREEEEMWLGLFPSLPGGLHAVRPFGGWSRIQIPDKDNMIYDSGKMAVLDKLLAQLQREGHRVLIYSQMTRVIDLLEEFMAYRRYKFIRLDGSSRISDRRDMVDDFQTKSDIFVFLLSTRAGGLGINLTAADTVIFYDSDWNPTVDQQAMDRAHRLGQTKQVTVYRLVVKGTIEERILQRAREKSEIQKMVISGGDFKPDTLKTKEMVSLLLDDDEMKSRFLARQAEKEQEQGRRSRGKKRKGLPGSAGEPLSKKPNVSASPSPLVFSSRPVSVMSAASSDVAMNGGDPVMDMIGGAEGPPPQNSPVAHKKERKRRTKTPAPLGGRGKFQKKKGGGGSSMSAAASAGAMAGALAASNAAFATLGYSLPSSYPSLAQYPLSVGLPAQFQYPREQCAVVSPGQPKPRPFIGWGVAATDPSQFPSPCQQNTPESVQEQQLAAVCGCSIFSPFLPFSLQLCMLVQHL</sequence>
<comment type="domain">
    <text evidence="5">The DBINO region is involved in binding to DNA.</text>
</comment>
<feature type="compositionally biased region" description="Polar residues" evidence="6">
    <location>
        <begin position="158"/>
        <end position="177"/>
    </location>
</feature>
<evidence type="ECO:0000259" key="7">
    <source>
        <dbReference type="PROSITE" id="PS51194"/>
    </source>
</evidence>
<comment type="catalytic activity">
    <reaction evidence="5">
        <text>ATP + H2O = ADP + phosphate + H(+)</text>
        <dbReference type="Rhea" id="RHEA:13065"/>
        <dbReference type="ChEBI" id="CHEBI:15377"/>
        <dbReference type="ChEBI" id="CHEBI:15378"/>
        <dbReference type="ChEBI" id="CHEBI:30616"/>
        <dbReference type="ChEBI" id="CHEBI:43474"/>
        <dbReference type="ChEBI" id="CHEBI:456216"/>
    </reaction>
</comment>
<dbReference type="CDD" id="cd18793">
    <property type="entry name" value="SF2_C_SNF"/>
    <property type="match status" value="1"/>
</dbReference>
<keyword evidence="5" id="KW-0238">DNA-binding</keyword>
<dbReference type="InterPro" id="IPR001650">
    <property type="entry name" value="Helicase_C-like"/>
</dbReference>
<dbReference type="Pfam" id="PF00271">
    <property type="entry name" value="Helicase_C"/>
    <property type="match status" value="1"/>
</dbReference>
<gene>
    <name evidence="8" type="ORF">GBAR_LOCUS23594</name>
</gene>
<evidence type="ECO:0000256" key="3">
    <source>
        <dbReference type="ARBA" id="ARBA00022801"/>
    </source>
</evidence>
<dbReference type="GO" id="GO:0006281">
    <property type="term" value="P:DNA repair"/>
    <property type="evidence" value="ECO:0007669"/>
    <property type="project" value="UniProtKB-UniRule"/>
</dbReference>
<dbReference type="GO" id="GO:0042393">
    <property type="term" value="F:histone binding"/>
    <property type="evidence" value="ECO:0007669"/>
    <property type="project" value="TreeGrafter"/>
</dbReference>
<feature type="non-terminal residue" evidence="8">
    <location>
        <position position="1"/>
    </location>
</feature>
<dbReference type="PANTHER" id="PTHR45685:SF2">
    <property type="entry name" value="CHROMATIN-REMODELING ATPASE INO80"/>
    <property type="match status" value="1"/>
</dbReference>
<keyword evidence="9" id="KW-1185">Reference proteome</keyword>
<dbReference type="GO" id="GO:0031011">
    <property type="term" value="C:Ino80 complex"/>
    <property type="evidence" value="ECO:0007669"/>
    <property type="project" value="UniProtKB-UniRule"/>
</dbReference>
<feature type="domain" description="Helicase C-terminal" evidence="7">
    <location>
        <begin position="414"/>
        <end position="569"/>
    </location>
</feature>
<comment type="function">
    <text evidence="5">ATPase component of the INO80 complex which remodels chromatin by shifting nucleosomes and is involved in DNA repair.</text>
</comment>
<dbReference type="EC" id="3.6.4.-" evidence="5"/>
<dbReference type="SUPFAM" id="SSF52540">
    <property type="entry name" value="P-loop containing nucleoside triphosphate hydrolases"/>
    <property type="match status" value="1"/>
</dbReference>
<dbReference type="InterPro" id="IPR049730">
    <property type="entry name" value="SNF2/RAD54-like_C"/>
</dbReference>